<dbReference type="Proteomes" id="UP000314294">
    <property type="component" value="Unassembled WGS sequence"/>
</dbReference>
<reference evidence="1 2" key="1">
    <citation type="submission" date="2019-03" db="EMBL/GenBank/DDBJ databases">
        <title>First draft genome of Liparis tanakae, snailfish: a comprehensive survey of snailfish specific genes.</title>
        <authorList>
            <person name="Kim W."/>
            <person name="Song I."/>
            <person name="Jeong J.-H."/>
            <person name="Kim D."/>
            <person name="Kim S."/>
            <person name="Ryu S."/>
            <person name="Song J.Y."/>
            <person name="Lee S.K."/>
        </authorList>
    </citation>
    <scope>NUCLEOTIDE SEQUENCE [LARGE SCALE GENOMIC DNA]</scope>
    <source>
        <tissue evidence="1">Muscle</tissue>
    </source>
</reference>
<evidence type="ECO:0000313" key="1">
    <source>
        <dbReference type="EMBL" id="TNN57380.1"/>
    </source>
</evidence>
<keyword evidence="2" id="KW-1185">Reference proteome</keyword>
<gene>
    <name evidence="1" type="ORF">EYF80_032456</name>
</gene>
<proteinExistence type="predicted"/>
<dbReference type="AlphaFoldDB" id="A0A4Z2GVX6"/>
<protein>
    <submittedName>
        <fullName evidence="1">Uncharacterized protein</fullName>
    </submittedName>
</protein>
<name>A0A4Z2GVX6_9TELE</name>
<organism evidence="1 2">
    <name type="scientific">Liparis tanakae</name>
    <name type="common">Tanaka's snailfish</name>
    <dbReference type="NCBI Taxonomy" id="230148"/>
    <lineage>
        <taxon>Eukaryota</taxon>
        <taxon>Metazoa</taxon>
        <taxon>Chordata</taxon>
        <taxon>Craniata</taxon>
        <taxon>Vertebrata</taxon>
        <taxon>Euteleostomi</taxon>
        <taxon>Actinopterygii</taxon>
        <taxon>Neopterygii</taxon>
        <taxon>Teleostei</taxon>
        <taxon>Neoteleostei</taxon>
        <taxon>Acanthomorphata</taxon>
        <taxon>Eupercaria</taxon>
        <taxon>Perciformes</taxon>
        <taxon>Cottioidei</taxon>
        <taxon>Cottales</taxon>
        <taxon>Liparidae</taxon>
        <taxon>Liparis</taxon>
    </lineage>
</organism>
<comment type="caution">
    <text evidence="1">The sequence shown here is derived from an EMBL/GenBank/DDBJ whole genome shotgun (WGS) entry which is preliminary data.</text>
</comment>
<evidence type="ECO:0000313" key="2">
    <source>
        <dbReference type="Proteomes" id="UP000314294"/>
    </source>
</evidence>
<accession>A0A4Z2GVX6</accession>
<dbReference type="EMBL" id="SRLO01000407">
    <property type="protein sequence ID" value="TNN57380.1"/>
    <property type="molecule type" value="Genomic_DNA"/>
</dbReference>
<sequence length="75" mass="8329">MRRFLRGLLSAGAPRARGAPASLALGLLPGEPLTPFNIQAKVHHVAFELFTWLLRGHELVSRTAADWDALQQQVW</sequence>